<reference evidence="1 2" key="1">
    <citation type="submission" date="2018-09" db="EMBL/GenBank/DDBJ databases">
        <title>Genomic Encyclopedia of Archaeal and Bacterial Type Strains, Phase II (KMG-II): from individual species to whole genera.</title>
        <authorList>
            <person name="Goeker M."/>
        </authorList>
    </citation>
    <scope>NUCLEOTIDE SEQUENCE [LARGE SCALE GENOMIC DNA]</scope>
    <source>
        <strain evidence="1 2">DSM 26283</strain>
    </source>
</reference>
<comment type="caution">
    <text evidence="1">The sequence shown here is derived from an EMBL/GenBank/DDBJ whole genome shotgun (WGS) entry which is preliminary data.</text>
</comment>
<dbReference type="GO" id="GO:0004180">
    <property type="term" value="F:carboxypeptidase activity"/>
    <property type="evidence" value="ECO:0007669"/>
    <property type="project" value="UniProtKB-KW"/>
</dbReference>
<dbReference type="SUPFAM" id="SSF49464">
    <property type="entry name" value="Carboxypeptidase regulatory domain-like"/>
    <property type="match status" value="1"/>
</dbReference>
<accession>A0A420DWK9</accession>
<dbReference type="InterPro" id="IPR008969">
    <property type="entry name" value="CarboxyPept-like_regulatory"/>
</dbReference>
<keyword evidence="2" id="KW-1185">Reference proteome</keyword>
<dbReference type="Gene3D" id="2.60.40.1120">
    <property type="entry name" value="Carboxypeptidase-like, regulatory domain"/>
    <property type="match status" value="1"/>
</dbReference>
<evidence type="ECO:0000313" key="1">
    <source>
        <dbReference type="EMBL" id="RKE98622.1"/>
    </source>
</evidence>
<name>A0A420DWK9_9FLAO</name>
<keyword evidence="1" id="KW-0645">Protease</keyword>
<sequence>MMYNANKHLNFFMLILLITAGFSLNAQTVIVSGKVTDTLQNPLAYANILAIPEANDQDLRFAITEANGTYKLGLVKNQSYKVTVSYLGYTSQTIAITTTNQNLTKNFSLRENPNQLDEITLNYTPPITVKKDTITYNVDSFKTGEERKLREVLKKLPGVEVDKAGNVTVQGKKVTKVLVENKTFFTGNTKLAVNNIPADAVDKVEVLDNYSEVAMLKGLQDGEDMAMNIKLKADKKKFAFGDVELGAGIKDRYLVHPNLFYYSPKTNVNFIGDYNNQGIKSFSFRDYIDFEGGFGKLMSDAGNYFSLYNSDFAQYLNNQDYTANTNQFGALNIRQSINTKTDVSGYIISSKSKTETQSNTLNEYLNLDDAFIEDRNTTNSINKFFTIAKLTLDYNPSHDEDFAYNSFVKLTNNDANGLTTTINPSQNNSINTLTDIKELNLKQNISYSRKLSKNHTATLQATYNYKNDKPITEWFTNQQILQGLIPLEDDTVYNILQTKRSNSHNANVILKDYWVLNNFNHLYTSFGVNAAFNSFENQDVQQLSNGSINNFNTTGFGNDFIYNFINTFVGLEYKFQIGKAIFKPMLYYNFYSWNTKQLDDRYSNKKVLLLPKFTTKVEFNNNEKLHFRYQLNARFPAINQLANNFILNSFNRVFKGDATLENQLYHTVSLSYYKFSLFKNLNFNINTNFNKRIKTLKSTTQLQGIEQFSTSVLFDQPEHNFNISARLSKKINKIKYNIRGRFSYSDFFQILNTNTNLNISKGISSTLSVETFFKDHPNIEMGYTKDFNNYRSFSVINKFENDRFFANVEYDFLKDFIFKADYSFDAYTNKSANTKNTFDTANASLFYQIEDSPWGFEINATNIFDVTVKQQNTFNSFLISDSKTFILPRIIMFKVAYKF</sequence>
<proteinExistence type="predicted"/>
<dbReference type="AlphaFoldDB" id="A0A420DWK9"/>
<evidence type="ECO:0000313" key="2">
    <source>
        <dbReference type="Proteomes" id="UP000284892"/>
    </source>
</evidence>
<keyword evidence="1" id="KW-0378">Hydrolase</keyword>
<protein>
    <submittedName>
        <fullName evidence="1">Carboxypeptidase-like protein</fullName>
    </submittedName>
</protein>
<dbReference type="SUPFAM" id="SSF56935">
    <property type="entry name" value="Porins"/>
    <property type="match status" value="1"/>
</dbReference>
<gene>
    <name evidence="1" type="ORF">BXY80_0714</name>
</gene>
<dbReference type="Pfam" id="PF13715">
    <property type="entry name" value="CarbopepD_reg_2"/>
    <property type="match status" value="1"/>
</dbReference>
<organism evidence="1 2">
    <name type="scientific">Ichthyenterobacterium magnum</name>
    <dbReference type="NCBI Taxonomy" id="1230530"/>
    <lineage>
        <taxon>Bacteria</taxon>
        <taxon>Pseudomonadati</taxon>
        <taxon>Bacteroidota</taxon>
        <taxon>Flavobacteriia</taxon>
        <taxon>Flavobacteriales</taxon>
        <taxon>Flavobacteriaceae</taxon>
        <taxon>Ichthyenterobacterium</taxon>
    </lineage>
</organism>
<dbReference type="EMBL" id="RAQJ01000001">
    <property type="protein sequence ID" value="RKE98622.1"/>
    <property type="molecule type" value="Genomic_DNA"/>
</dbReference>
<keyword evidence="1" id="KW-0121">Carboxypeptidase</keyword>
<dbReference type="Proteomes" id="UP000284892">
    <property type="component" value="Unassembled WGS sequence"/>
</dbReference>